<feature type="region of interest" description="Disordered" evidence="5">
    <location>
        <begin position="299"/>
        <end position="403"/>
    </location>
</feature>
<evidence type="ECO:0000256" key="4">
    <source>
        <dbReference type="ARBA" id="ARBA00023136"/>
    </source>
</evidence>
<organism evidence="8 9">
    <name type="scientific">Macrostomum lignano</name>
    <dbReference type="NCBI Taxonomy" id="282301"/>
    <lineage>
        <taxon>Eukaryota</taxon>
        <taxon>Metazoa</taxon>
        <taxon>Spiralia</taxon>
        <taxon>Lophotrochozoa</taxon>
        <taxon>Platyhelminthes</taxon>
        <taxon>Rhabditophora</taxon>
        <taxon>Macrostomorpha</taxon>
        <taxon>Macrostomida</taxon>
        <taxon>Macrostomidae</taxon>
        <taxon>Macrostomum</taxon>
    </lineage>
</organism>
<feature type="compositionally biased region" description="Low complexity" evidence="5">
    <location>
        <begin position="87"/>
        <end position="103"/>
    </location>
</feature>
<dbReference type="InterPro" id="IPR051482">
    <property type="entry name" value="Cholesterol_transport"/>
</dbReference>
<dbReference type="SMART" id="SM00568">
    <property type="entry name" value="GRAM"/>
    <property type="match status" value="1"/>
</dbReference>
<evidence type="ECO:0000256" key="2">
    <source>
        <dbReference type="ARBA" id="ARBA00022692"/>
    </source>
</evidence>
<dbReference type="Pfam" id="PF16016">
    <property type="entry name" value="VASt"/>
    <property type="match status" value="1"/>
</dbReference>
<dbReference type="GO" id="GO:0032934">
    <property type="term" value="F:sterol binding"/>
    <property type="evidence" value="ECO:0007669"/>
    <property type="project" value="TreeGrafter"/>
</dbReference>
<dbReference type="Proteomes" id="UP000215902">
    <property type="component" value="Unassembled WGS sequence"/>
</dbReference>
<dbReference type="GO" id="GO:0005886">
    <property type="term" value="C:plasma membrane"/>
    <property type="evidence" value="ECO:0007669"/>
    <property type="project" value="TreeGrafter"/>
</dbReference>
<gene>
    <name evidence="8" type="ORF">BOX15_Mlig019202g3</name>
</gene>
<evidence type="ECO:0000256" key="1">
    <source>
        <dbReference type="ARBA" id="ARBA00004167"/>
    </source>
</evidence>
<dbReference type="GO" id="GO:0140268">
    <property type="term" value="C:endoplasmic reticulum-plasma membrane contact site"/>
    <property type="evidence" value="ECO:0007669"/>
    <property type="project" value="TreeGrafter"/>
</dbReference>
<dbReference type="PANTHER" id="PTHR23319:SF4">
    <property type="entry name" value="GRAM DOMAIN CONTAINING 1B, ISOFORM E"/>
    <property type="match status" value="1"/>
</dbReference>
<keyword evidence="9" id="KW-1185">Reference proteome</keyword>
<dbReference type="InterPro" id="IPR031968">
    <property type="entry name" value="VASt"/>
</dbReference>
<evidence type="ECO:0000256" key="5">
    <source>
        <dbReference type="SAM" id="MobiDB-lite"/>
    </source>
</evidence>
<dbReference type="GO" id="GO:0032366">
    <property type="term" value="P:intracellular sterol transport"/>
    <property type="evidence" value="ECO:0007669"/>
    <property type="project" value="TreeGrafter"/>
</dbReference>
<comment type="caution">
    <text evidence="8">The sequence shown here is derived from an EMBL/GenBank/DDBJ whole genome shotgun (WGS) entry which is preliminary data.</text>
</comment>
<name>A0A267G245_9PLAT</name>
<dbReference type="Gene3D" id="2.30.29.30">
    <property type="entry name" value="Pleckstrin-homology domain (PH domain)/Phosphotyrosine-binding domain (PTB)"/>
    <property type="match status" value="1"/>
</dbReference>
<evidence type="ECO:0000259" key="7">
    <source>
        <dbReference type="PROSITE" id="PS51778"/>
    </source>
</evidence>
<protein>
    <recommendedName>
        <fullName evidence="7">VASt domain-containing protein</fullName>
    </recommendedName>
</protein>
<keyword evidence="2 6" id="KW-0812">Transmembrane</keyword>
<dbReference type="STRING" id="282301.A0A267G245"/>
<dbReference type="GO" id="GO:0005789">
    <property type="term" value="C:endoplasmic reticulum membrane"/>
    <property type="evidence" value="ECO:0007669"/>
    <property type="project" value="TreeGrafter"/>
</dbReference>
<feature type="compositionally biased region" description="Basic and acidic residues" evidence="5">
    <location>
        <begin position="394"/>
        <end position="403"/>
    </location>
</feature>
<evidence type="ECO:0000313" key="9">
    <source>
        <dbReference type="Proteomes" id="UP000215902"/>
    </source>
</evidence>
<dbReference type="InterPro" id="IPR011993">
    <property type="entry name" value="PH-like_dom_sf"/>
</dbReference>
<feature type="compositionally biased region" description="Low complexity" evidence="5">
    <location>
        <begin position="113"/>
        <end position="133"/>
    </location>
</feature>
<comment type="subcellular location">
    <subcellularLocation>
        <location evidence="1">Membrane</location>
        <topology evidence="1">Single-pass membrane protein</topology>
    </subcellularLocation>
</comment>
<dbReference type="Pfam" id="PF02893">
    <property type="entry name" value="GRAM"/>
    <property type="match status" value="1"/>
</dbReference>
<evidence type="ECO:0000313" key="8">
    <source>
        <dbReference type="EMBL" id="PAA79302.1"/>
    </source>
</evidence>
<feature type="region of interest" description="Disordered" evidence="5">
    <location>
        <begin position="1"/>
        <end position="156"/>
    </location>
</feature>
<proteinExistence type="predicted"/>
<accession>A0A267G245</accession>
<evidence type="ECO:0000256" key="6">
    <source>
        <dbReference type="SAM" id="Phobius"/>
    </source>
</evidence>
<dbReference type="GO" id="GO:0120015">
    <property type="term" value="F:sterol transfer activity"/>
    <property type="evidence" value="ECO:0007669"/>
    <property type="project" value="TreeGrafter"/>
</dbReference>
<evidence type="ECO:0000256" key="3">
    <source>
        <dbReference type="ARBA" id="ARBA00022989"/>
    </source>
</evidence>
<feature type="compositionally biased region" description="Polar residues" evidence="5">
    <location>
        <begin position="42"/>
        <end position="51"/>
    </location>
</feature>
<feature type="transmembrane region" description="Helical" evidence="6">
    <location>
        <begin position="679"/>
        <end position="698"/>
    </location>
</feature>
<dbReference type="CDD" id="cd13220">
    <property type="entry name" value="PH-GRAM_GRAMDC"/>
    <property type="match status" value="1"/>
</dbReference>
<feature type="compositionally biased region" description="Low complexity" evidence="5">
    <location>
        <begin position="15"/>
        <end position="33"/>
    </location>
</feature>
<dbReference type="InterPro" id="IPR004182">
    <property type="entry name" value="GRAM"/>
</dbReference>
<dbReference type="OrthoDB" id="2162691at2759"/>
<feature type="compositionally biased region" description="Low complexity" evidence="5">
    <location>
        <begin position="308"/>
        <end position="325"/>
    </location>
</feature>
<sequence length="778" mass="82904">MSSSSSGSVKTDRPQQQQAGQSSLSASLNGYSSPNRAAHLPANTSSSTTTREWVETQDRQLVSNRGQQPLHRCRTDVGPMVNSGEESAAAASSASFDSATMASRRSDSNGLMSAEQAEPAAASASSGAGPDYDSSGDRSGGGRSEPSRSSQSRLRSRFNPLYKQRNDLLHRLFNDLPAEERLVTDASCAWDRSGLLVQGRLYATASKLCFYSKIIGFETRFSIQLTSVIGISKERTARVIPNAISVQTGSDRYFFTSIGSRDRLHSMLDLLWQKAIRPEPLDPVLFWELVRENYGSQLGLDKEDADQGGAPSSGRRRSSVGAGSADSNGEDAAQATASDTGGDEASISGAAGGGGTDGNSSSPATADALAAEFGLRNRRTGGRGADEDPESSEAGDHSADPCDRHEHFADEYLNVQLPANVDTVFQCLFAHKSAWFRQFARHRGMTDVCAEPWRPALPPAVDQAMTESAAAVDSAADVVEWRARRVTFTLPLNNAVGPRSAQQVEEQAYRLADCRPGRSYCVDVTVRSREVPYCDSFHTRARYCLRGHGPDSCRLRVTTDLRFTRSLFKIVRNLIDSSAKKGLAEHFSAMRACLISYLAARGAPGLPNSAGANPAAVKDADASAASLAAVGGVDADALEADELVPDLQSAAPPLPADGASPVSSGAFFQRSTSVGSGRLVVGCLLALSCLLLICFCSLHARCNRLQVLLDQAALLPHQHQPASQSSTPAAEGGPQQPVDVEQLASAVEAALESLDGIRQSLIDLRQRLVDRRGQQIKV</sequence>
<dbReference type="PROSITE" id="PS51778">
    <property type="entry name" value="VAST"/>
    <property type="match status" value="1"/>
</dbReference>
<keyword evidence="3 6" id="KW-1133">Transmembrane helix</keyword>
<reference evidence="8 9" key="1">
    <citation type="submission" date="2017-06" db="EMBL/GenBank/DDBJ databases">
        <title>A platform for efficient transgenesis in Macrostomum lignano, a flatworm model organism for stem cell research.</title>
        <authorList>
            <person name="Berezikov E."/>
        </authorList>
    </citation>
    <scope>NUCLEOTIDE SEQUENCE [LARGE SCALE GENOMIC DNA]</scope>
    <source>
        <strain evidence="8">DV1</strain>
        <tissue evidence="8">Whole organism</tissue>
    </source>
</reference>
<dbReference type="AlphaFoldDB" id="A0A267G245"/>
<dbReference type="EMBL" id="NIVC01000641">
    <property type="protein sequence ID" value="PAA79302.1"/>
    <property type="molecule type" value="Genomic_DNA"/>
</dbReference>
<keyword evidence="4 6" id="KW-0472">Membrane</keyword>
<dbReference type="PANTHER" id="PTHR23319">
    <property type="entry name" value="GRAM DOMAIN CONTAINING 1B, ISOFORM E"/>
    <property type="match status" value="1"/>
</dbReference>
<feature type="domain" description="VASt" evidence="7">
    <location>
        <begin position="408"/>
        <end position="602"/>
    </location>
</feature>